<dbReference type="OrthoDB" id="5870636at2"/>
<evidence type="ECO:0008006" key="3">
    <source>
        <dbReference type="Google" id="ProtNLM"/>
    </source>
</evidence>
<proteinExistence type="predicted"/>
<dbReference type="AlphaFoldDB" id="A0A1C7DRY6"/>
<reference evidence="2" key="1">
    <citation type="submission" date="2016-07" db="EMBL/GenBank/DDBJ databases">
        <authorList>
            <person name="See-Too W.S."/>
        </authorList>
    </citation>
    <scope>NUCLEOTIDE SEQUENCE [LARGE SCALE GENOMIC DNA]</scope>
    <source>
        <strain evidence="2">DSM 24743</strain>
    </source>
</reference>
<dbReference type="RefSeq" id="WP_008496762.1">
    <property type="nucleotide sequence ID" value="NZ_CP016537.2"/>
</dbReference>
<keyword evidence="2" id="KW-1185">Reference proteome</keyword>
<evidence type="ECO:0000313" key="1">
    <source>
        <dbReference type="EMBL" id="ANU14162.1"/>
    </source>
</evidence>
<dbReference type="STRING" id="1215089.BBI08_09935"/>
<gene>
    <name evidence="1" type="ORF">BBI08_09935</name>
</gene>
<evidence type="ECO:0000313" key="2">
    <source>
        <dbReference type="Proteomes" id="UP000092687"/>
    </source>
</evidence>
<protein>
    <recommendedName>
        <fullName evidence="3">Ferric siderophore reductase C-terminal domain-containing protein</fullName>
    </recommendedName>
</protein>
<dbReference type="KEGG" id="phc:BBI08_09935"/>
<dbReference type="Proteomes" id="UP000092687">
    <property type="component" value="Chromosome"/>
</dbReference>
<accession>A0A1C7DRY6</accession>
<dbReference type="EMBL" id="CP016537">
    <property type="protein sequence ID" value="ANU14162.1"/>
    <property type="molecule type" value="Genomic_DNA"/>
</dbReference>
<reference evidence="2" key="2">
    <citation type="submission" date="2016-10" db="EMBL/GenBank/DDBJ databases">
        <authorList>
            <person name="See-Too W.S."/>
        </authorList>
    </citation>
    <scope>NUCLEOTIDE SEQUENCE [LARGE SCALE GENOMIC DNA]</scope>
    <source>
        <strain evidence="2">DSM 24743</strain>
    </source>
</reference>
<organism evidence="1 2">
    <name type="scientific">Planococcus halocryophilus</name>
    <dbReference type="NCBI Taxonomy" id="1215089"/>
    <lineage>
        <taxon>Bacteria</taxon>
        <taxon>Bacillati</taxon>
        <taxon>Bacillota</taxon>
        <taxon>Bacilli</taxon>
        <taxon>Bacillales</taxon>
        <taxon>Caryophanaceae</taxon>
        <taxon>Planococcus</taxon>
    </lineage>
</organism>
<sequence length="226" mass="26209">MTFPQQVKYGLTAQSVVVDRMSQQALSQDIPTMIEELKTWCDTDNAGVAVSYFFRQYALYVTAQFTLLHQSDGYFDVDWRELQFNRVHNYGLPLLETHVKSATFKLITPDKRYQAFHDILYKQVDELLNEFKKTTKISSITCWENILGSVLWYYASLESRNPRLVAQDLEWLLQDTNWMPIKTSYLAKLLGTTPLQLAVSKPLRKTCCLYKEMPAFATCTFCPTPN</sequence>
<name>A0A1C7DRY6_9BACL</name>